<dbReference type="SMR" id="A0A7M7G6Q8"/>
<proteinExistence type="predicted"/>
<dbReference type="OrthoDB" id="10605894at2759"/>
<evidence type="ECO:0000256" key="1">
    <source>
        <dbReference type="SAM" id="Coils"/>
    </source>
</evidence>
<evidence type="ECO:0000313" key="4">
    <source>
        <dbReference type="Proteomes" id="UP000002358"/>
    </source>
</evidence>
<accession>A0A7M7G6Q8</accession>
<sequence>MVKHYSVIEKMSENMSDLLKKMDTDEELHQQEDQNYFAEQDKKFKELQVKLTRLKEENKKQMDIIINSLDQLILNKSVVDKVLEQAGNGYDSVPIVPPAEANNLTVVELLSKVTGFINNMEDLNTSNKTLSNELQEKVLTEGTAQDSKKNSTDKEEKKDEKSVPQEKRKENVKSNPKKDYADGQKTSDAV</sequence>
<feature type="compositionally biased region" description="Basic and acidic residues" evidence="2">
    <location>
        <begin position="146"/>
        <end position="182"/>
    </location>
</feature>
<dbReference type="InParanoid" id="A0A7M7G6Q8"/>
<dbReference type="EnsemblMetazoa" id="XM_001605258">
    <property type="protein sequence ID" value="XP_001605308"/>
    <property type="gene ID" value="LOC100121696"/>
</dbReference>
<dbReference type="GeneID" id="100121696"/>
<protein>
    <submittedName>
        <fullName evidence="3">Uncharacterized protein</fullName>
    </submittedName>
</protein>
<name>A0A7M7G6Q8_NASVI</name>
<keyword evidence="1" id="KW-0175">Coiled coil</keyword>
<dbReference type="AlphaFoldDB" id="A0A7M7G6Q8"/>
<dbReference type="KEGG" id="nvi:100121696"/>
<organism evidence="3 4">
    <name type="scientific">Nasonia vitripennis</name>
    <name type="common">Parasitic wasp</name>
    <dbReference type="NCBI Taxonomy" id="7425"/>
    <lineage>
        <taxon>Eukaryota</taxon>
        <taxon>Metazoa</taxon>
        <taxon>Ecdysozoa</taxon>
        <taxon>Arthropoda</taxon>
        <taxon>Hexapoda</taxon>
        <taxon>Insecta</taxon>
        <taxon>Pterygota</taxon>
        <taxon>Neoptera</taxon>
        <taxon>Endopterygota</taxon>
        <taxon>Hymenoptera</taxon>
        <taxon>Apocrita</taxon>
        <taxon>Proctotrupomorpha</taxon>
        <taxon>Chalcidoidea</taxon>
        <taxon>Pteromalidae</taxon>
        <taxon>Pteromalinae</taxon>
        <taxon>Nasonia</taxon>
    </lineage>
</organism>
<keyword evidence="4" id="KW-1185">Reference proteome</keyword>
<dbReference type="RefSeq" id="XP_001605308.2">
    <property type="nucleotide sequence ID" value="XM_001605258.6"/>
</dbReference>
<feature type="coiled-coil region" evidence="1">
    <location>
        <begin position="8"/>
        <end position="64"/>
    </location>
</feature>
<reference evidence="3" key="1">
    <citation type="submission" date="2021-01" db="UniProtKB">
        <authorList>
            <consortium name="EnsemblMetazoa"/>
        </authorList>
    </citation>
    <scope>IDENTIFICATION</scope>
</reference>
<dbReference type="Proteomes" id="UP000002358">
    <property type="component" value="Chromosome 1"/>
</dbReference>
<feature type="region of interest" description="Disordered" evidence="2">
    <location>
        <begin position="138"/>
        <end position="190"/>
    </location>
</feature>
<evidence type="ECO:0000313" key="3">
    <source>
        <dbReference type="EnsemblMetazoa" id="XP_001605308"/>
    </source>
</evidence>
<evidence type="ECO:0000256" key="2">
    <source>
        <dbReference type="SAM" id="MobiDB-lite"/>
    </source>
</evidence>